<gene>
    <name evidence="7" type="ORF">VP01_660g3</name>
</gene>
<proteinExistence type="predicted"/>
<feature type="domain" description="RFX-type winged-helix" evidence="6">
    <location>
        <begin position="468"/>
        <end position="552"/>
    </location>
</feature>
<evidence type="ECO:0000313" key="8">
    <source>
        <dbReference type="Proteomes" id="UP000037035"/>
    </source>
</evidence>
<dbReference type="PANTHER" id="PTHR22970:SF14">
    <property type="entry name" value="AT-RICH INTERACTIVE DOMAIN-CONTAINING PROTEIN 2"/>
    <property type="match status" value="1"/>
</dbReference>
<dbReference type="GO" id="GO:0006355">
    <property type="term" value="P:regulation of DNA-templated transcription"/>
    <property type="evidence" value="ECO:0007669"/>
    <property type="project" value="InterPro"/>
</dbReference>
<keyword evidence="8" id="KW-1185">Reference proteome</keyword>
<dbReference type="VEuPathDB" id="FungiDB:VP01_660g3"/>
<dbReference type="Proteomes" id="UP000037035">
    <property type="component" value="Unassembled WGS sequence"/>
</dbReference>
<keyword evidence="1" id="KW-0156">Chromatin regulator</keyword>
<keyword evidence="3" id="KW-0804">Transcription</keyword>
<dbReference type="EMBL" id="LAVV01011952">
    <property type="protein sequence ID" value="KNZ47196.1"/>
    <property type="molecule type" value="Genomic_DNA"/>
</dbReference>
<evidence type="ECO:0000313" key="7">
    <source>
        <dbReference type="EMBL" id="KNZ47196.1"/>
    </source>
</evidence>
<sequence length="859" mass="94978">MASQPTRTRPNRRSTRTQQQQQTPTPATATSKITNIQTPLDKTAIETPSLTPNSYQHHITHISPTKQPPPLTGFQRLSLLLDGKPHYLDQPGPQNRILLSIKSTLSQDTDYGLEVLLAGSFFEPDLIPLSRFPGLIDSLLDLIDLYRSPGVFYDPIQKATRRRALEATLVVRNLLCLDSNASSISSNHPRLLPLIIQGFRHAQSDSDHEFVTLLLEILETLASHNLVRLDQPVLSPAIPRQNIHHQVLHSTQPSETSPDKQTCRDWPSELVRQLDRLTHSSDRALVLAAYRCFTAIGSLAANQVVLTAELFRSDPARSKPSPWPKAIERALVLLALPDVEMLLVVLDYLYTLTLVNTVALSICYLHPDILAIFKLLLVHVHHNCRLERFPVELLPIPEPKWYFQRPPVPEPIPEEVALSVYGNSRDKAPLVTGARTTPQTLTMSEVHQILLPESQLKDLINLSEPNRARQWMSRVFEPFPGGEVQQVTLWLAYKTQFENFQTPSQFGPGIQMIAPAEAIKLTSDVFPNALPSVTEHKSGEKKFVIAGMRVRPKKHAKIWKCNWKECAKNASEEESDDIGTGGPERLYRHVEKAHIAPRTSKCHWLGCTYQAGNRMELLLHVRTHILYLPSPAGRSTGRGEQGTKGEKTETTEECLPFRSFIPERWETPNTGPYLPDQPLSAGGGGGAVGIGFVAVLVLRNLISAVADALVELVKTLEHQGGLAQMVGISEEIADGSVEEQGWRMVDVLQDPHSTTTTEPVGPVGLSPAQAKLVRLARLLSGTHPSSSPSSSSDHADFLLISATRLPTGFIEKEARTLLSDGPHFLPLAADLLHLITSIASNLHSIHFPNPLTPSANASP</sequence>
<dbReference type="GO" id="GO:0006325">
    <property type="term" value="P:chromatin organization"/>
    <property type="evidence" value="ECO:0007669"/>
    <property type="project" value="UniProtKB-KW"/>
</dbReference>
<evidence type="ECO:0000256" key="4">
    <source>
        <dbReference type="ARBA" id="ARBA00023242"/>
    </source>
</evidence>
<comment type="caution">
    <text evidence="7">The sequence shown here is derived from an EMBL/GenBank/DDBJ whole genome shotgun (WGS) entry which is preliminary data.</text>
</comment>
<evidence type="ECO:0000256" key="2">
    <source>
        <dbReference type="ARBA" id="ARBA00023015"/>
    </source>
</evidence>
<reference evidence="7 8" key="1">
    <citation type="submission" date="2015-08" db="EMBL/GenBank/DDBJ databases">
        <title>Next Generation Sequencing and Analysis of the Genome of Puccinia sorghi L Schw, the Causal Agent of Maize Common Rust.</title>
        <authorList>
            <person name="Rochi L."/>
            <person name="Burguener G."/>
            <person name="Darino M."/>
            <person name="Turjanski A."/>
            <person name="Kreff E."/>
            <person name="Dieguez M.J."/>
            <person name="Sacco F."/>
        </authorList>
    </citation>
    <scope>NUCLEOTIDE SEQUENCE [LARGE SCALE GENOMIC DNA]</scope>
    <source>
        <strain evidence="7 8">RO10H11247</strain>
    </source>
</reference>
<dbReference type="InterPro" id="IPR003150">
    <property type="entry name" value="DNA-bd_RFX"/>
</dbReference>
<evidence type="ECO:0000256" key="3">
    <source>
        <dbReference type="ARBA" id="ARBA00023163"/>
    </source>
</evidence>
<feature type="region of interest" description="Disordered" evidence="5">
    <location>
        <begin position="1"/>
        <end position="39"/>
    </location>
</feature>
<evidence type="ECO:0000259" key="6">
    <source>
        <dbReference type="PROSITE" id="PS51526"/>
    </source>
</evidence>
<dbReference type="PROSITE" id="PS51526">
    <property type="entry name" value="RFX_DBD"/>
    <property type="match status" value="1"/>
</dbReference>
<dbReference type="InterPro" id="IPR052406">
    <property type="entry name" value="Chromatin_Remodeling_Comp"/>
</dbReference>
<dbReference type="AlphaFoldDB" id="A0A0L6UF89"/>
<keyword evidence="4" id="KW-0539">Nucleus</keyword>
<dbReference type="OrthoDB" id="338531at2759"/>
<dbReference type="STRING" id="27349.A0A0L6UF89"/>
<feature type="compositionally biased region" description="Low complexity" evidence="5">
    <location>
        <begin position="16"/>
        <end position="31"/>
    </location>
</feature>
<dbReference type="GO" id="GO:0016586">
    <property type="term" value="C:RSC-type complex"/>
    <property type="evidence" value="ECO:0007669"/>
    <property type="project" value="TreeGrafter"/>
</dbReference>
<dbReference type="PANTHER" id="PTHR22970">
    <property type="entry name" value="AT-RICH INTERACTIVE DOMAIN-CONTAINING PROTEIN 2"/>
    <property type="match status" value="1"/>
</dbReference>
<protein>
    <recommendedName>
        <fullName evidence="6">RFX-type winged-helix domain-containing protein</fullName>
    </recommendedName>
</protein>
<keyword evidence="2" id="KW-0805">Transcription regulation</keyword>
<feature type="region of interest" description="Disordered" evidence="5">
    <location>
        <begin position="632"/>
        <end position="651"/>
    </location>
</feature>
<feature type="compositionally biased region" description="Basic and acidic residues" evidence="5">
    <location>
        <begin position="641"/>
        <end position="650"/>
    </location>
</feature>
<dbReference type="GO" id="GO:0003677">
    <property type="term" value="F:DNA binding"/>
    <property type="evidence" value="ECO:0007669"/>
    <property type="project" value="InterPro"/>
</dbReference>
<organism evidence="7 8">
    <name type="scientific">Puccinia sorghi</name>
    <dbReference type="NCBI Taxonomy" id="27349"/>
    <lineage>
        <taxon>Eukaryota</taxon>
        <taxon>Fungi</taxon>
        <taxon>Dikarya</taxon>
        <taxon>Basidiomycota</taxon>
        <taxon>Pucciniomycotina</taxon>
        <taxon>Pucciniomycetes</taxon>
        <taxon>Pucciniales</taxon>
        <taxon>Pucciniaceae</taxon>
        <taxon>Puccinia</taxon>
    </lineage>
</organism>
<name>A0A0L6UF89_9BASI</name>
<accession>A0A0L6UF89</accession>
<evidence type="ECO:0000256" key="5">
    <source>
        <dbReference type="SAM" id="MobiDB-lite"/>
    </source>
</evidence>
<evidence type="ECO:0000256" key="1">
    <source>
        <dbReference type="ARBA" id="ARBA00022853"/>
    </source>
</evidence>